<dbReference type="EMBL" id="CP019980">
    <property type="protein sequence ID" value="AVK95034.1"/>
    <property type="molecule type" value="Genomic_DNA"/>
</dbReference>
<sequence>MNMEKKRDIAAKCLLGCFIIFYILTEIFAASKPFRFTGYIIGFLIAIFLHYKFKDKKSD</sequence>
<name>A0A2S0JVP6_LYSSH</name>
<proteinExistence type="predicted"/>
<evidence type="ECO:0000313" key="3">
    <source>
        <dbReference type="EMBL" id="SUV19695.1"/>
    </source>
</evidence>
<dbReference type="Proteomes" id="UP000255295">
    <property type="component" value="Unassembled WGS sequence"/>
</dbReference>
<keyword evidence="1" id="KW-0812">Transmembrane</keyword>
<evidence type="ECO:0000313" key="4">
    <source>
        <dbReference type="Proteomes" id="UP000238825"/>
    </source>
</evidence>
<dbReference type="GeneID" id="48274819"/>
<evidence type="ECO:0000313" key="2">
    <source>
        <dbReference type="EMBL" id="AVK95034.1"/>
    </source>
</evidence>
<accession>A0A2S0JVP6</accession>
<gene>
    <name evidence="2" type="ORF">LS41612_01310</name>
    <name evidence="3" type="ORF">NCTC10338_04545</name>
</gene>
<dbReference type="EMBL" id="UFSZ01000001">
    <property type="protein sequence ID" value="SUV19695.1"/>
    <property type="molecule type" value="Genomic_DNA"/>
</dbReference>
<evidence type="ECO:0000313" key="5">
    <source>
        <dbReference type="Proteomes" id="UP000255295"/>
    </source>
</evidence>
<keyword evidence="1" id="KW-1133">Transmembrane helix</keyword>
<dbReference type="RefSeq" id="WP_024364350.1">
    <property type="nucleotide sequence ID" value="NZ_BJNS01000012.1"/>
</dbReference>
<dbReference type="AlphaFoldDB" id="A0A2S0JVP6"/>
<keyword evidence="1" id="KW-0472">Membrane</keyword>
<organism evidence="2 4">
    <name type="scientific">Lysinibacillus sphaericus</name>
    <name type="common">Bacillus sphaericus</name>
    <dbReference type="NCBI Taxonomy" id="1421"/>
    <lineage>
        <taxon>Bacteria</taxon>
        <taxon>Bacillati</taxon>
        <taxon>Bacillota</taxon>
        <taxon>Bacilli</taxon>
        <taxon>Bacillales</taxon>
        <taxon>Bacillaceae</taxon>
        <taxon>Lysinibacillus</taxon>
    </lineage>
</organism>
<reference evidence="2 4" key="1">
    <citation type="submission" date="2017-03" db="EMBL/GenBank/DDBJ databases">
        <title>The whole genome sequencing and assembly of Lysinibacillus sphaericus DSM 28T strain.</title>
        <authorList>
            <person name="Lee Y.-J."/>
            <person name="Yi H."/>
            <person name="Bahn Y.-S."/>
            <person name="Kim J.F."/>
            <person name="Lee D.-W."/>
        </authorList>
    </citation>
    <scope>NUCLEOTIDE SEQUENCE [LARGE SCALE GENOMIC DNA]</scope>
    <source>
        <strain evidence="2 4">DSM 28</strain>
    </source>
</reference>
<dbReference type="Proteomes" id="UP000238825">
    <property type="component" value="Chromosome"/>
</dbReference>
<feature type="transmembrane region" description="Helical" evidence="1">
    <location>
        <begin position="9"/>
        <end position="30"/>
    </location>
</feature>
<reference evidence="3 5" key="2">
    <citation type="submission" date="2018-06" db="EMBL/GenBank/DDBJ databases">
        <authorList>
            <consortium name="Pathogen Informatics"/>
            <person name="Doyle S."/>
        </authorList>
    </citation>
    <scope>NUCLEOTIDE SEQUENCE [LARGE SCALE GENOMIC DNA]</scope>
    <source>
        <strain evidence="3 5">NCTC10338</strain>
    </source>
</reference>
<evidence type="ECO:0000256" key="1">
    <source>
        <dbReference type="SAM" id="Phobius"/>
    </source>
</evidence>
<protein>
    <submittedName>
        <fullName evidence="2">Uncharacterized protein</fullName>
    </submittedName>
</protein>
<feature type="transmembrane region" description="Helical" evidence="1">
    <location>
        <begin position="36"/>
        <end position="53"/>
    </location>
</feature>